<feature type="compositionally biased region" description="Basic and acidic residues" evidence="1">
    <location>
        <begin position="116"/>
        <end position="126"/>
    </location>
</feature>
<feature type="region of interest" description="Disordered" evidence="1">
    <location>
        <begin position="83"/>
        <end position="126"/>
    </location>
</feature>
<dbReference type="EMBL" id="LSRX01000587">
    <property type="protein sequence ID" value="OLP93312.1"/>
    <property type="molecule type" value="Genomic_DNA"/>
</dbReference>
<protein>
    <submittedName>
        <fullName evidence="2">Uncharacterized protein</fullName>
    </submittedName>
</protein>
<accession>A0A1Q9DDT7</accession>
<evidence type="ECO:0000256" key="1">
    <source>
        <dbReference type="SAM" id="MobiDB-lite"/>
    </source>
</evidence>
<evidence type="ECO:0000313" key="2">
    <source>
        <dbReference type="EMBL" id="OLP93312.1"/>
    </source>
</evidence>
<dbReference type="Proteomes" id="UP000186817">
    <property type="component" value="Unassembled WGS sequence"/>
</dbReference>
<evidence type="ECO:0000313" key="3">
    <source>
        <dbReference type="Proteomes" id="UP000186817"/>
    </source>
</evidence>
<reference evidence="2 3" key="1">
    <citation type="submission" date="2016-02" db="EMBL/GenBank/DDBJ databases">
        <title>Genome analysis of coral dinoflagellate symbionts highlights evolutionary adaptations to a symbiotic lifestyle.</title>
        <authorList>
            <person name="Aranda M."/>
            <person name="Li Y."/>
            <person name="Liew Y.J."/>
            <person name="Baumgarten S."/>
            <person name="Simakov O."/>
            <person name="Wilson M."/>
            <person name="Piel J."/>
            <person name="Ashoor H."/>
            <person name="Bougouffa S."/>
            <person name="Bajic V.B."/>
            <person name="Ryu T."/>
            <person name="Ravasi T."/>
            <person name="Bayer T."/>
            <person name="Micklem G."/>
            <person name="Kim H."/>
            <person name="Bhak J."/>
            <person name="Lajeunesse T.C."/>
            <person name="Voolstra C.R."/>
        </authorList>
    </citation>
    <scope>NUCLEOTIDE SEQUENCE [LARGE SCALE GENOMIC DNA]</scope>
    <source>
        <strain evidence="2 3">CCMP2467</strain>
    </source>
</reference>
<name>A0A1Q9DDT7_SYMMI</name>
<comment type="caution">
    <text evidence="2">The sequence shown here is derived from an EMBL/GenBank/DDBJ whole genome shotgun (WGS) entry which is preliminary data.</text>
</comment>
<feature type="region of interest" description="Disordered" evidence="1">
    <location>
        <begin position="1"/>
        <end position="24"/>
    </location>
</feature>
<organism evidence="2 3">
    <name type="scientific">Symbiodinium microadriaticum</name>
    <name type="common">Dinoflagellate</name>
    <name type="synonym">Zooxanthella microadriatica</name>
    <dbReference type="NCBI Taxonomy" id="2951"/>
    <lineage>
        <taxon>Eukaryota</taxon>
        <taxon>Sar</taxon>
        <taxon>Alveolata</taxon>
        <taxon>Dinophyceae</taxon>
        <taxon>Suessiales</taxon>
        <taxon>Symbiodiniaceae</taxon>
        <taxon>Symbiodinium</taxon>
    </lineage>
</organism>
<keyword evidence="3" id="KW-1185">Reference proteome</keyword>
<sequence length="387" mass="43573">MPRENARRKAGPGQQASRQGLGAKRLAQYSQRIEDLLRSLFGLLKAMPAESREKSLRQLFSQPQRLALERFVQRGGAADLAATVSHPANRGHKPSATQAPKKSGGTRRGGASRTLPNEKARDATDRLSRSLGLVQNLQRNGCYYRAQMQIGYLRLVSRSWRSPAPAEPVRQCLQALRELLSQDLHKLPDEFAQTFAEALPRVLAEHGLTCAGAGLRLYISFKPKCSSEPILSRPYDLAKEMELHRGLAAFAALGAAKSSLGRSASWSRFRDVFAEAITEAKGTKKQLKRNIAIVDAAEHKSQAQERRRQIVCERMLHKEQARKQRQLERQRAKRQPEFTRPERAVRRLLRRWATLDAARCRMMERIASKAGATMRRDRTRDSSPEAA</sequence>
<proteinExistence type="predicted"/>
<dbReference type="OrthoDB" id="10507336at2759"/>
<dbReference type="AlphaFoldDB" id="A0A1Q9DDT7"/>
<gene>
    <name evidence="2" type="ORF">AK812_SmicGene24796</name>
</gene>
<feature type="region of interest" description="Disordered" evidence="1">
    <location>
        <begin position="320"/>
        <end position="339"/>
    </location>
</feature>